<gene>
    <name evidence="2" type="ORF">PHYPSEUDO_014039</name>
</gene>
<feature type="compositionally biased region" description="Basic and acidic residues" evidence="1">
    <location>
        <begin position="128"/>
        <end position="140"/>
    </location>
</feature>
<reference evidence="2" key="1">
    <citation type="submission" date="2021-02" db="EMBL/GenBank/DDBJ databases">
        <authorList>
            <person name="Palmer J.M."/>
        </authorList>
    </citation>
    <scope>NUCLEOTIDE SEQUENCE</scope>
    <source>
        <strain evidence="2">SCRP734</strain>
    </source>
</reference>
<dbReference type="Proteomes" id="UP000694044">
    <property type="component" value="Unassembled WGS sequence"/>
</dbReference>
<dbReference type="EMBL" id="JAGDFM010000077">
    <property type="protein sequence ID" value="KAG7387517.1"/>
    <property type="molecule type" value="Genomic_DNA"/>
</dbReference>
<name>A0A8T1W1M6_9STRA</name>
<organism evidence="2 3">
    <name type="scientific">Phytophthora pseudosyringae</name>
    <dbReference type="NCBI Taxonomy" id="221518"/>
    <lineage>
        <taxon>Eukaryota</taxon>
        <taxon>Sar</taxon>
        <taxon>Stramenopiles</taxon>
        <taxon>Oomycota</taxon>
        <taxon>Peronosporomycetes</taxon>
        <taxon>Peronosporales</taxon>
        <taxon>Peronosporaceae</taxon>
        <taxon>Phytophthora</taxon>
    </lineage>
</organism>
<comment type="caution">
    <text evidence="2">The sequence shown here is derived from an EMBL/GenBank/DDBJ whole genome shotgun (WGS) entry which is preliminary data.</text>
</comment>
<evidence type="ECO:0000256" key="1">
    <source>
        <dbReference type="SAM" id="MobiDB-lite"/>
    </source>
</evidence>
<feature type="region of interest" description="Disordered" evidence="1">
    <location>
        <begin position="126"/>
        <end position="182"/>
    </location>
</feature>
<dbReference type="OrthoDB" id="123056at2759"/>
<evidence type="ECO:0000313" key="3">
    <source>
        <dbReference type="Proteomes" id="UP000694044"/>
    </source>
</evidence>
<dbReference type="AlphaFoldDB" id="A0A8T1W1M6"/>
<feature type="compositionally biased region" description="Pro residues" evidence="1">
    <location>
        <begin position="157"/>
        <end position="176"/>
    </location>
</feature>
<sequence length="182" mass="19367">MPDNASSCFAGSCCASCCAGGGTSTNDNHRRRLAADDPRRRDYDISRDVTVQPVVMSQIRPPQPQCKKLEGEASNEFKTQASNKVKATMCGPDDGPGMDMCCGDECCGCLAGLCCASCCLAGASAGNNDRRDRRGHDSPSLREVYVQPVVVQQGYAHPPPPGYGPPPPGYGPPPPPPRRDYY</sequence>
<proteinExistence type="predicted"/>
<feature type="compositionally biased region" description="Low complexity" evidence="1">
    <location>
        <begin position="144"/>
        <end position="153"/>
    </location>
</feature>
<accession>A0A8T1W1M6</accession>
<evidence type="ECO:0000313" key="2">
    <source>
        <dbReference type="EMBL" id="KAG7387517.1"/>
    </source>
</evidence>
<protein>
    <submittedName>
        <fullName evidence="2">Uncharacterized protein</fullName>
    </submittedName>
</protein>
<keyword evidence="3" id="KW-1185">Reference proteome</keyword>